<name>A0A8D5U7V6_9CREN</name>
<dbReference type="RefSeq" id="WP_221287467.1">
    <property type="nucleotide sequence ID" value="NZ_AP024597.1"/>
</dbReference>
<dbReference type="InterPro" id="IPR007368">
    <property type="entry name" value="DUF434"/>
</dbReference>
<dbReference type="AlphaFoldDB" id="A0A8D5U7V6"/>
<dbReference type="GeneID" id="66163839"/>
<proteinExistence type="predicted"/>
<gene>
    <name evidence="3" type="ORF">KN1_21090</name>
</gene>
<dbReference type="EMBL" id="AP024597">
    <property type="protein sequence ID" value="BCU70812.1"/>
    <property type="molecule type" value="Genomic_DNA"/>
</dbReference>
<evidence type="ECO:0000259" key="2">
    <source>
        <dbReference type="Pfam" id="PF18481"/>
    </source>
</evidence>
<sequence>MLSNQLLQRAYEDYKFLINRGYNRKPALDLVSARYGLSKKERLLLYRCTHTDEEVEAIRQKKVEAPEEVMVDGYNISLTLLSAIYNDDVFICDDGLVRDLGLGKRKEKDEVFDSIVLIAEFLSFKRVAFQIVLDAQVSKSGELSNKLRKIGVNAITAKKADMEVIVSGKVVVSNDFVVVMKANKVYDLLGDILKISSIKVPCFPPNPKNL</sequence>
<dbReference type="Pfam" id="PF04256">
    <property type="entry name" value="DUF434"/>
    <property type="match status" value="1"/>
</dbReference>
<protein>
    <recommendedName>
        <fullName evidence="5">DUF434 domain-containing protein</fullName>
    </recommendedName>
</protein>
<dbReference type="PANTHER" id="PTHR42252:SF1">
    <property type="entry name" value="DUF434 DOMAIN-CONTAINING PROTEIN"/>
    <property type="match status" value="1"/>
</dbReference>
<feature type="domain" description="DUF5616" evidence="2">
    <location>
        <begin position="67"/>
        <end position="189"/>
    </location>
</feature>
<accession>A0A8D5U7V6</accession>
<reference evidence="3 4" key="1">
    <citation type="submission" date="2021-04" db="EMBL/GenBank/DDBJ databases">
        <title>Complete genome sequence of Stygiolobus sp. KN-1.</title>
        <authorList>
            <person name="Nakamura K."/>
            <person name="Sakai H."/>
            <person name="Kurosawa N."/>
        </authorList>
    </citation>
    <scope>NUCLEOTIDE SEQUENCE [LARGE SCALE GENOMIC DNA]</scope>
    <source>
        <strain evidence="3 4">KN-1</strain>
    </source>
</reference>
<dbReference type="Pfam" id="PF18481">
    <property type="entry name" value="DUF5616"/>
    <property type="match status" value="1"/>
</dbReference>
<evidence type="ECO:0000313" key="3">
    <source>
        <dbReference type="EMBL" id="BCU70812.1"/>
    </source>
</evidence>
<feature type="domain" description="DUF434" evidence="1">
    <location>
        <begin position="7"/>
        <end position="61"/>
    </location>
</feature>
<organism evidence="3 4">
    <name type="scientific">Stygiolobus caldivivus</name>
    <dbReference type="NCBI Taxonomy" id="2824673"/>
    <lineage>
        <taxon>Archaea</taxon>
        <taxon>Thermoproteota</taxon>
        <taxon>Thermoprotei</taxon>
        <taxon>Sulfolobales</taxon>
        <taxon>Sulfolobaceae</taxon>
        <taxon>Stygiolobus</taxon>
    </lineage>
</organism>
<dbReference type="InterPro" id="IPR041652">
    <property type="entry name" value="DUF5616"/>
</dbReference>
<evidence type="ECO:0000259" key="1">
    <source>
        <dbReference type="Pfam" id="PF04256"/>
    </source>
</evidence>
<dbReference type="Proteomes" id="UP000825123">
    <property type="component" value="Chromosome"/>
</dbReference>
<evidence type="ECO:0000313" key="4">
    <source>
        <dbReference type="Proteomes" id="UP000825123"/>
    </source>
</evidence>
<dbReference type="PANTHER" id="PTHR42252">
    <property type="entry name" value="DUF5616 DOMAIN-CONTAINING PROTEIN"/>
    <property type="match status" value="1"/>
</dbReference>
<evidence type="ECO:0008006" key="5">
    <source>
        <dbReference type="Google" id="ProtNLM"/>
    </source>
</evidence>
<keyword evidence="4" id="KW-1185">Reference proteome</keyword>
<dbReference type="KEGG" id="csty:KN1_21090"/>